<dbReference type="Proteomes" id="UP000324800">
    <property type="component" value="Unassembled WGS sequence"/>
</dbReference>
<evidence type="ECO:0000313" key="1">
    <source>
        <dbReference type="EMBL" id="KAA6403708.1"/>
    </source>
</evidence>
<sequence length="153" mass="17347">MLNCYLLGPLVSNISGTQAVLFVVVIPEVQLLGFKTKFDASAANISFNCDEDDELVMAVKERLIKSVALKVRQLKFPAYIREAFPVFRREAFPYRTALVDKIGILEIELQRLYFGELAVEFAPEDIYDYNEGDIIINGEKGQEGEQDYEGELQ</sequence>
<protein>
    <submittedName>
        <fullName evidence="1">Uncharacterized protein</fullName>
    </submittedName>
</protein>
<comment type="caution">
    <text evidence="1">The sequence shown here is derived from an EMBL/GenBank/DDBJ whole genome shotgun (WGS) entry which is preliminary data.</text>
</comment>
<gene>
    <name evidence="1" type="ORF">EZS28_000766</name>
</gene>
<dbReference type="AlphaFoldDB" id="A0A5J4X8X9"/>
<name>A0A5J4X8X9_9EUKA</name>
<reference evidence="1 2" key="1">
    <citation type="submission" date="2019-03" db="EMBL/GenBank/DDBJ databases">
        <title>Single cell metagenomics reveals metabolic interactions within the superorganism composed of flagellate Streblomastix strix and complex community of Bacteroidetes bacteria on its surface.</title>
        <authorList>
            <person name="Treitli S.C."/>
            <person name="Kolisko M."/>
            <person name="Husnik F."/>
            <person name="Keeling P."/>
            <person name="Hampl V."/>
        </authorList>
    </citation>
    <scope>NUCLEOTIDE SEQUENCE [LARGE SCALE GENOMIC DNA]</scope>
    <source>
        <strain evidence="1">ST1C</strain>
    </source>
</reference>
<proteinExistence type="predicted"/>
<organism evidence="1 2">
    <name type="scientific">Streblomastix strix</name>
    <dbReference type="NCBI Taxonomy" id="222440"/>
    <lineage>
        <taxon>Eukaryota</taxon>
        <taxon>Metamonada</taxon>
        <taxon>Preaxostyla</taxon>
        <taxon>Oxymonadida</taxon>
        <taxon>Streblomastigidae</taxon>
        <taxon>Streblomastix</taxon>
    </lineage>
</organism>
<accession>A0A5J4X8X9</accession>
<dbReference type="EMBL" id="SNRW01000070">
    <property type="protein sequence ID" value="KAA6403708.1"/>
    <property type="molecule type" value="Genomic_DNA"/>
</dbReference>
<evidence type="ECO:0000313" key="2">
    <source>
        <dbReference type="Proteomes" id="UP000324800"/>
    </source>
</evidence>